<dbReference type="SUPFAM" id="SSF53649">
    <property type="entry name" value="Alkaline phosphatase-like"/>
    <property type="match status" value="1"/>
</dbReference>
<dbReference type="InterPro" id="IPR017850">
    <property type="entry name" value="Alkaline_phosphatase_core_sf"/>
</dbReference>
<dbReference type="EMBL" id="WVHT01000015">
    <property type="protein sequence ID" value="MXV53202.1"/>
    <property type="molecule type" value="Genomic_DNA"/>
</dbReference>
<dbReference type="Proteomes" id="UP000466586">
    <property type="component" value="Unassembled WGS sequence"/>
</dbReference>
<dbReference type="AlphaFoldDB" id="A0A7K1YF45"/>
<protein>
    <submittedName>
        <fullName evidence="1">Uncharacterized protein</fullName>
    </submittedName>
</protein>
<organism evidence="1 2">
    <name type="scientific">Hufsiella arboris</name>
    <dbReference type="NCBI Taxonomy" id="2695275"/>
    <lineage>
        <taxon>Bacteria</taxon>
        <taxon>Pseudomonadati</taxon>
        <taxon>Bacteroidota</taxon>
        <taxon>Sphingobacteriia</taxon>
        <taxon>Sphingobacteriales</taxon>
        <taxon>Sphingobacteriaceae</taxon>
        <taxon>Hufsiella</taxon>
    </lineage>
</organism>
<sequence length="45" mass="5161">MLHRIHWIGMDGIRFIDEYAQPSCTAGRVSFITGQYLYNRGVTEG</sequence>
<reference evidence="1 2" key="1">
    <citation type="submission" date="2019-11" db="EMBL/GenBank/DDBJ databases">
        <title>Pedobacter sp. HMF7647 Genome sequencing and assembly.</title>
        <authorList>
            <person name="Kang H."/>
            <person name="Kim H."/>
            <person name="Joh K."/>
        </authorList>
    </citation>
    <scope>NUCLEOTIDE SEQUENCE [LARGE SCALE GENOMIC DNA]</scope>
    <source>
        <strain evidence="1 2">HMF7647</strain>
    </source>
</reference>
<gene>
    <name evidence="1" type="ORF">GS399_19725</name>
</gene>
<name>A0A7K1YF45_9SPHI</name>
<dbReference type="RefSeq" id="WP_202409526.1">
    <property type="nucleotide sequence ID" value="NZ_WVHT01000015.1"/>
</dbReference>
<keyword evidence="2" id="KW-1185">Reference proteome</keyword>
<evidence type="ECO:0000313" key="2">
    <source>
        <dbReference type="Proteomes" id="UP000466586"/>
    </source>
</evidence>
<accession>A0A7K1YF45</accession>
<evidence type="ECO:0000313" key="1">
    <source>
        <dbReference type="EMBL" id="MXV53202.1"/>
    </source>
</evidence>
<proteinExistence type="predicted"/>
<comment type="caution">
    <text evidence="1">The sequence shown here is derived from an EMBL/GenBank/DDBJ whole genome shotgun (WGS) entry which is preliminary data.</text>
</comment>